<dbReference type="AlphaFoldDB" id="A0A4S8MVD8"/>
<feature type="compositionally biased region" description="Basic and acidic residues" evidence="1">
    <location>
        <begin position="131"/>
        <end position="147"/>
    </location>
</feature>
<protein>
    <submittedName>
        <fullName evidence="2">Uncharacterized protein</fullName>
    </submittedName>
</protein>
<accession>A0A4S8MVD8</accession>
<evidence type="ECO:0000256" key="1">
    <source>
        <dbReference type="SAM" id="MobiDB-lite"/>
    </source>
</evidence>
<feature type="region of interest" description="Disordered" evidence="1">
    <location>
        <begin position="126"/>
        <end position="176"/>
    </location>
</feature>
<evidence type="ECO:0000313" key="3">
    <source>
        <dbReference type="Proteomes" id="UP000297245"/>
    </source>
</evidence>
<dbReference type="Proteomes" id="UP000297245">
    <property type="component" value="Unassembled WGS sequence"/>
</dbReference>
<sequence>MRTLFFWRLAGSRCNLIKHPTKLKISGTYPSSRQVLGRTPSRPRRSFLYLESSLVTSVSDASVLPPEIKTSRQPLTPNLLASWFLNQIINSYVVEAVRHFDGRSDTPAEDRILLEQPRKLAHHNAFLTGRHGPDPPDHRGSGYESDRTSSQGAFGNGRKCKRTRGTGTCTGTSWRG</sequence>
<feature type="compositionally biased region" description="Low complexity" evidence="1">
    <location>
        <begin position="165"/>
        <end position="176"/>
    </location>
</feature>
<dbReference type="EMBL" id="ML179039">
    <property type="protein sequence ID" value="THV07042.1"/>
    <property type="molecule type" value="Genomic_DNA"/>
</dbReference>
<evidence type="ECO:0000313" key="2">
    <source>
        <dbReference type="EMBL" id="THV07042.1"/>
    </source>
</evidence>
<gene>
    <name evidence="2" type="ORF">K435DRAFT_380110</name>
</gene>
<proteinExistence type="predicted"/>
<organism evidence="2 3">
    <name type="scientific">Dendrothele bispora (strain CBS 962.96)</name>
    <dbReference type="NCBI Taxonomy" id="1314807"/>
    <lineage>
        <taxon>Eukaryota</taxon>
        <taxon>Fungi</taxon>
        <taxon>Dikarya</taxon>
        <taxon>Basidiomycota</taxon>
        <taxon>Agaricomycotina</taxon>
        <taxon>Agaricomycetes</taxon>
        <taxon>Agaricomycetidae</taxon>
        <taxon>Agaricales</taxon>
        <taxon>Agaricales incertae sedis</taxon>
        <taxon>Dendrothele</taxon>
    </lineage>
</organism>
<reference evidence="2 3" key="1">
    <citation type="journal article" date="2019" name="Nat. Ecol. Evol.">
        <title>Megaphylogeny resolves global patterns of mushroom evolution.</title>
        <authorList>
            <person name="Varga T."/>
            <person name="Krizsan K."/>
            <person name="Foldi C."/>
            <person name="Dima B."/>
            <person name="Sanchez-Garcia M."/>
            <person name="Sanchez-Ramirez S."/>
            <person name="Szollosi G.J."/>
            <person name="Szarkandi J.G."/>
            <person name="Papp V."/>
            <person name="Albert L."/>
            <person name="Andreopoulos W."/>
            <person name="Angelini C."/>
            <person name="Antonin V."/>
            <person name="Barry K.W."/>
            <person name="Bougher N.L."/>
            <person name="Buchanan P."/>
            <person name="Buyck B."/>
            <person name="Bense V."/>
            <person name="Catcheside P."/>
            <person name="Chovatia M."/>
            <person name="Cooper J."/>
            <person name="Damon W."/>
            <person name="Desjardin D."/>
            <person name="Finy P."/>
            <person name="Geml J."/>
            <person name="Haridas S."/>
            <person name="Hughes K."/>
            <person name="Justo A."/>
            <person name="Karasinski D."/>
            <person name="Kautmanova I."/>
            <person name="Kiss B."/>
            <person name="Kocsube S."/>
            <person name="Kotiranta H."/>
            <person name="LaButti K.M."/>
            <person name="Lechner B.E."/>
            <person name="Liimatainen K."/>
            <person name="Lipzen A."/>
            <person name="Lukacs Z."/>
            <person name="Mihaltcheva S."/>
            <person name="Morgado L.N."/>
            <person name="Niskanen T."/>
            <person name="Noordeloos M.E."/>
            <person name="Ohm R.A."/>
            <person name="Ortiz-Santana B."/>
            <person name="Ovrebo C."/>
            <person name="Racz N."/>
            <person name="Riley R."/>
            <person name="Savchenko A."/>
            <person name="Shiryaev A."/>
            <person name="Soop K."/>
            <person name="Spirin V."/>
            <person name="Szebenyi C."/>
            <person name="Tomsovsky M."/>
            <person name="Tulloss R.E."/>
            <person name="Uehling J."/>
            <person name="Grigoriev I.V."/>
            <person name="Vagvolgyi C."/>
            <person name="Papp T."/>
            <person name="Martin F.M."/>
            <person name="Miettinen O."/>
            <person name="Hibbett D.S."/>
            <person name="Nagy L.G."/>
        </authorList>
    </citation>
    <scope>NUCLEOTIDE SEQUENCE [LARGE SCALE GENOMIC DNA]</scope>
    <source>
        <strain evidence="2 3">CBS 962.96</strain>
    </source>
</reference>
<keyword evidence="3" id="KW-1185">Reference proteome</keyword>
<name>A0A4S8MVD8_DENBC</name>